<feature type="compositionally biased region" description="Basic and acidic residues" evidence="1">
    <location>
        <begin position="171"/>
        <end position="183"/>
    </location>
</feature>
<gene>
    <name evidence="2" type="primary">P0671D01.21</name>
</gene>
<feature type="region of interest" description="Disordered" evidence="1">
    <location>
        <begin position="66"/>
        <end position="91"/>
    </location>
</feature>
<evidence type="ECO:0000313" key="2">
    <source>
        <dbReference type="EMBL" id="BAD72368.1"/>
    </source>
</evidence>
<reference evidence="2" key="1">
    <citation type="journal article" date="2002" name="Nature">
        <title>The genome sequence and structure of rice chromosome 1.</title>
        <authorList>
            <person name="Sasaki T."/>
            <person name="Matsumoto T."/>
            <person name="Yamamoto K."/>
            <person name="Sakata K."/>
            <person name="Baba T."/>
            <person name="Katayose Y."/>
            <person name="Wu J."/>
            <person name="Niimura Y."/>
            <person name="Cheng Z."/>
            <person name="Nagamura Y."/>
            <person name="Antonio B.A."/>
            <person name="Kanamori H."/>
            <person name="Hosokawa S."/>
            <person name="Masukawa M."/>
            <person name="Arikawa K."/>
            <person name="Chiden Y."/>
            <person name="Hayashi M."/>
            <person name="Okamoto M."/>
            <person name="Ando T."/>
            <person name="Aoki H."/>
            <person name="Arita K."/>
            <person name="Hamada M."/>
            <person name="Harada C."/>
            <person name="Hijishita S."/>
            <person name="Honda M."/>
            <person name="Ichikawa Y."/>
            <person name="Idonuma A."/>
            <person name="Iijima M."/>
            <person name="Ikeda M."/>
            <person name="Ikeno M."/>
            <person name="Itoh S."/>
            <person name="Itoh T."/>
            <person name="Itoh Y."/>
            <person name="Itoh Y."/>
            <person name="Iwabuchi A."/>
            <person name="Kamiya K."/>
            <person name="Karasawa W."/>
            <person name="Katagiri S."/>
            <person name="Kikuta A."/>
            <person name="Kobayashi N."/>
            <person name="Kono I."/>
            <person name="Machita K."/>
            <person name="Maehara T."/>
            <person name="Mizuno H."/>
            <person name="Mizubayashi T."/>
            <person name="Mukai Y."/>
            <person name="Nagasaki H."/>
            <person name="Nakashima M."/>
            <person name="Nakama Y."/>
            <person name="Nakamichi Y."/>
            <person name="Nakamura M."/>
            <person name="Namiki N."/>
            <person name="Negishi M."/>
            <person name="Ohta I."/>
            <person name="Ono N."/>
            <person name="Saji S."/>
            <person name="Sakai K."/>
            <person name="Shibata M."/>
            <person name="Shimokawa T."/>
            <person name="Shomura A."/>
            <person name="Song J."/>
            <person name="Takazaki Y."/>
            <person name="Terasawa K."/>
            <person name="Tsuji K."/>
            <person name="Waki K."/>
            <person name="Yamagata H."/>
            <person name="Yamane H."/>
            <person name="Yoshiki S."/>
            <person name="Yoshihara R."/>
            <person name="Yukawa K."/>
            <person name="Zhong H."/>
            <person name="Iwama H."/>
            <person name="Endo T."/>
            <person name="Ito H."/>
            <person name="Hahn J.H."/>
            <person name="Kim H.I."/>
            <person name="Eun M.Y."/>
            <person name="Yano M."/>
            <person name="Jiang J."/>
            <person name="Gojobori T."/>
        </authorList>
    </citation>
    <scope>NUCLEOTIDE SEQUENCE [LARGE SCALE GENOMIC DNA]</scope>
</reference>
<organism evidence="2">
    <name type="scientific">Oryza sativa subsp. japonica</name>
    <name type="common">Rice</name>
    <dbReference type="NCBI Taxonomy" id="39947"/>
    <lineage>
        <taxon>Eukaryota</taxon>
        <taxon>Viridiplantae</taxon>
        <taxon>Streptophyta</taxon>
        <taxon>Embryophyta</taxon>
        <taxon>Tracheophyta</taxon>
        <taxon>Spermatophyta</taxon>
        <taxon>Magnoliopsida</taxon>
        <taxon>Liliopsida</taxon>
        <taxon>Poales</taxon>
        <taxon>Poaceae</taxon>
        <taxon>BOP clade</taxon>
        <taxon>Oryzoideae</taxon>
        <taxon>Oryzeae</taxon>
        <taxon>Oryzinae</taxon>
        <taxon>Oryza</taxon>
        <taxon>Oryza sativa</taxon>
    </lineage>
</organism>
<accession>Q5SN28</accession>
<dbReference type="Proteomes" id="UP000817658">
    <property type="component" value="Chromosome 1"/>
</dbReference>
<feature type="region of interest" description="Disordered" evidence="1">
    <location>
        <begin position="103"/>
        <end position="197"/>
    </location>
</feature>
<feature type="compositionally biased region" description="Basic residues" evidence="1">
    <location>
        <begin position="103"/>
        <end position="115"/>
    </location>
</feature>
<sequence length="197" mass="20249">MAMQENREQMSSAVHITCTVVHRIRLICTGKINNPRRGVSIAKAQHNVLYGCSRIVNGSSGGLGAEAAGAAAEGGGGAVGSGAAAASPLGLDGHWRRMHGGAMRWRKKAATRKGRGGASGKGSDSGCGGGRGGTARELVGRPAAKAAGWGGSRELQEGGGARNRRGRPRRCTIERGGGETEQKGKRRRTIERGDVGQ</sequence>
<protein>
    <submittedName>
        <fullName evidence="2">Uncharacterized protein</fullName>
    </submittedName>
</protein>
<evidence type="ECO:0000256" key="1">
    <source>
        <dbReference type="SAM" id="MobiDB-lite"/>
    </source>
</evidence>
<dbReference type="EMBL" id="AP003284">
    <property type="protein sequence ID" value="BAD72368.1"/>
    <property type="molecule type" value="Genomic_DNA"/>
</dbReference>
<name>Q5SN28_ORYSJ</name>
<dbReference type="AlphaFoldDB" id="Q5SN28"/>
<feature type="compositionally biased region" description="Gly residues" evidence="1">
    <location>
        <begin position="116"/>
        <end position="133"/>
    </location>
</feature>
<proteinExistence type="predicted"/>